<evidence type="ECO:0000256" key="6">
    <source>
        <dbReference type="SAM" id="Phobius"/>
    </source>
</evidence>
<keyword evidence="5 6" id="KW-0472">Membrane</keyword>
<dbReference type="GO" id="GO:0005886">
    <property type="term" value="C:plasma membrane"/>
    <property type="evidence" value="ECO:0007669"/>
    <property type="project" value="UniProtKB-SubCell"/>
</dbReference>
<gene>
    <name evidence="8" type="ORF">FPL22_07335</name>
</gene>
<name>A0A556QR33_9BACT</name>
<proteinExistence type="predicted"/>
<reference evidence="8 9" key="1">
    <citation type="submission" date="2019-07" db="EMBL/GenBank/DDBJ databases">
        <title>Description of 53C-WASEF.</title>
        <authorList>
            <person name="Pitt A."/>
            <person name="Hahn M.W."/>
        </authorList>
    </citation>
    <scope>NUCLEOTIDE SEQUENCE [LARGE SCALE GENOMIC DNA]</scope>
    <source>
        <strain evidence="8 9">53C-WASEF</strain>
    </source>
</reference>
<sequence length="253" mass="28140">MKHFTTILSHEIRMLLVSASTYIAAVLFLAFMGFIFSGVLESYSSSAQETSPASVFFQLFWLPVWFMVPLLTMKCLAEERRLGTLETLLTAPVSTTEVVLGKYFAAYFLYMLLWGSTGGFFYILHRFAGDSRFIDMGPLLGGYLFIAVSGLLYVALGVFASSLTRNQAVAGIFAFVMLFAITIGLRFVSTMEVFNLESMSGIRAAIDYSMVFRHLDDFTRGVVDTRQLLFYVSGTVLALIFSILGVEAKLIHS</sequence>
<dbReference type="Proteomes" id="UP000315648">
    <property type="component" value="Unassembled WGS sequence"/>
</dbReference>
<accession>A0A556QR33</accession>
<evidence type="ECO:0000256" key="5">
    <source>
        <dbReference type="ARBA" id="ARBA00023136"/>
    </source>
</evidence>
<comment type="subcellular location">
    <subcellularLocation>
        <location evidence="1">Cell membrane</location>
        <topology evidence="1">Multi-pass membrane protein</topology>
    </subcellularLocation>
</comment>
<feature type="transmembrane region" description="Helical" evidence="6">
    <location>
        <begin position="136"/>
        <end position="156"/>
    </location>
</feature>
<dbReference type="AlphaFoldDB" id="A0A556QR33"/>
<feature type="domain" description="ABC-2 type transporter transmembrane" evidence="7">
    <location>
        <begin position="49"/>
        <end position="192"/>
    </location>
</feature>
<dbReference type="PANTHER" id="PTHR30294">
    <property type="entry name" value="MEMBRANE COMPONENT OF ABC TRANSPORTER YHHJ-RELATED"/>
    <property type="match status" value="1"/>
</dbReference>
<keyword evidence="2" id="KW-1003">Cell membrane</keyword>
<evidence type="ECO:0000259" key="7">
    <source>
        <dbReference type="Pfam" id="PF12698"/>
    </source>
</evidence>
<dbReference type="EMBL" id="VMBG01000001">
    <property type="protein sequence ID" value="TSJ79096.1"/>
    <property type="molecule type" value="Genomic_DNA"/>
</dbReference>
<dbReference type="InterPro" id="IPR013525">
    <property type="entry name" value="ABC2_TM"/>
</dbReference>
<evidence type="ECO:0000256" key="2">
    <source>
        <dbReference type="ARBA" id="ARBA00022475"/>
    </source>
</evidence>
<evidence type="ECO:0000256" key="1">
    <source>
        <dbReference type="ARBA" id="ARBA00004651"/>
    </source>
</evidence>
<evidence type="ECO:0000313" key="8">
    <source>
        <dbReference type="EMBL" id="TSJ79096.1"/>
    </source>
</evidence>
<keyword evidence="4 6" id="KW-1133">Transmembrane helix</keyword>
<organism evidence="8 9">
    <name type="scientific">Rariglobus hedericola</name>
    <dbReference type="NCBI Taxonomy" id="2597822"/>
    <lineage>
        <taxon>Bacteria</taxon>
        <taxon>Pseudomonadati</taxon>
        <taxon>Verrucomicrobiota</taxon>
        <taxon>Opitutia</taxon>
        <taxon>Opitutales</taxon>
        <taxon>Opitutaceae</taxon>
        <taxon>Rariglobus</taxon>
    </lineage>
</organism>
<dbReference type="Pfam" id="PF12698">
    <property type="entry name" value="ABC2_membrane_3"/>
    <property type="match status" value="1"/>
</dbReference>
<feature type="transmembrane region" description="Helical" evidence="6">
    <location>
        <begin position="104"/>
        <end position="124"/>
    </location>
</feature>
<feature type="transmembrane region" description="Helical" evidence="6">
    <location>
        <begin position="12"/>
        <end position="35"/>
    </location>
</feature>
<feature type="transmembrane region" description="Helical" evidence="6">
    <location>
        <begin position="228"/>
        <end position="246"/>
    </location>
</feature>
<dbReference type="RefSeq" id="WP_144229439.1">
    <property type="nucleotide sequence ID" value="NZ_CBCRVV010000005.1"/>
</dbReference>
<evidence type="ECO:0000256" key="4">
    <source>
        <dbReference type="ARBA" id="ARBA00022989"/>
    </source>
</evidence>
<dbReference type="OrthoDB" id="9794512at2"/>
<comment type="caution">
    <text evidence="8">The sequence shown here is derived from an EMBL/GenBank/DDBJ whole genome shotgun (WGS) entry which is preliminary data.</text>
</comment>
<dbReference type="GO" id="GO:0140359">
    <property type="term" value="F:ABC-type transporter activity"/>
    <property type="evidence" value="ECO:0007669"/>
    <property type="project" value="InterPro"/>
</dbReference>
<feature type="transmembrane region" description="Helical" evidence="6">
    <location>
        <begin position="55"/>
        <end position="73"/>
    </location>
</feature>
<dbReference type="PANTHER" id="PTHR30294:SF29">
    <property type="entry name" value="MULTIDRUG ABC TRANSPORTER PERMEASE YBHS-RELATED"/>
    <property type="match status" value="1"/>
</dbReference>
<evidence type="ECO:0000256" key="3">
    <source>
        <dbReference type="ARBA" id="ARBA00022692"/>
    </source>
</evidence>
<keyword evidence="3 6" id="KW-0812">Transmembrane</keyword>
<feature type="transmembrane region" description="Helical" evidence="6">
    <location>
        <begin position="168"/>
        <end position="189"/>
    </location>
</feature>
<evidence type="ECO:0000313" key="9">
    <source>
        <dbReference type="Proteomes" id="UP000315648"/>
    </source>
</evidence>
<keyword evidence="9" id="KW-1185">Reference proteome</keyword>
<dbReference type="InterPro" id="IPR051449">
    <property type="entry name" value="ABC-2_transporter_component"/>
</dbReference>
<protein>
    <submittedName>
        <fullName evidence="8">ABC transporter permease subunit</fullName>
    </submittedName>
</protein>